<dbReference type="InterPro" id="IPR029058">
    <property type="entry name" value="AB_hydrolase_fold"/>
</dbReference>
<dbReference type="AlphaFoldDB" id="A0A1Q3ANN0"/>
<sequence>VTAITIASPRVGDYGFKIVVSGLDHLDDLRVSNAEDPVPGLLNGLKVPNEWWVVNNKGLVQQEDGSGKFEDYVPLPPTATIDLYMLMLKFDQQQVYNNPPLRLN</sequence>
<dbReference type="GO" id="GO:0016042">
    <property type="term" value="P:lipid catabolic process"/>
    <property type="evidence" value="ECO:0007669"/>
    <property type="project" value="UniProtKB-UniRule"/>
</dbReference>
<dbReference type="PANTHER" id="PTHR31828:SF1">
    <property type="entry name" value="PHOSPHOLIPASE A1-IIGAMMA"/>
    <property type="match status" value="1"/>
</dbReference>
<evidence type="ECO:0000256" key="2">
    <source>
        <dbReference type="ARBA" id="ARBA00022801"/>
    </source>
</evidence>
<evidence type="ECO:0000313" key="8">
    <source>
        <dbReference type="Proteomes" id="UP000187406"/>
    </source>
</evidence>
<keyword evidence="4 5" id="KW-0443">Lipid metabolism</keyword>
<accession>A0A1Q3ANN0</accession>
<keyword evidence="2 5" id="KW-0378">Hydrolase</keyword>
<dbReference type="InParanoid" id="A0A1Q3ANN0"/>
<gene>
    <name evidence="7" type="ORF">CFOL_v3_00894</name>
</gene>
<feature type="domain" description="Fungal lipase-type" evidence="6">
    <location>
        <begin position="1"/>
        <end position="41"/>
    </location>
</feature>
<dbReference type="PANTHER" id="PTHR31828">
    <property type="entry name" value="PHOSPHOLIPASE A1-IIGAMMA"/>
    <property type="match status" value="1"/>
</dbReference>
<evidence type="ECO:0000259" key="6">
    <source>
        <dbReference type="Pfam" id="PF01764"/>
    </source>
</evidence>
<keyword evidence="3 5" id="KW-0442">Lipid degradation</keyword>
<dbReference type="EMBL" id="BDDD01000028">
    <property type="protein sequence ID" value="GAV57357.1"/>
    <property type="molecule type" value="Genomic_DNA"/>
</dbReference>
<comment type="similarity">
    <text evidence="1 5">Belongs to the AB hydrolase superfamily. Lipase family.</text>
</comment>
<dbReference type="InterPro" id="IPR002921">
    <property type="entry name" value="Fungal_lipase-type"/>
</dbReference>
<proteinExistence type="inferred from homology"/>
<reference evidence="8" key="1">
    <citation type="submission" date="2016-04" db="EMBL/GenBank/DDBJ databases">
        <title>Cephalotus genome sequencing.</title>
        <authorList>
            <person name="Fukushima K."/>
            <person name="Hasebe M."/>
            <person name="Fang X."/>
        </authorList>
    </citation>
    <scope>NUCLEOTIDE SEQUENCE [LARGE SCALE GENOMIC DNA]</scope>
    <source>
        <strain evidence="8">cv. St1</strain>
    </source>
</reference>
<dbReference type="Pfam" id="PF01764">
    <property type="entry name" value="Lipase_3"/>
    <property type="match status" value="1"/>
</dbReference>
<comment type="function">
    <text evidence="5">Acylhydrolase that catalyzes the hydrolysis of phospholipids at the sn-1 position.</text>
</comment>
<organism evidence="7 8">
    <name type="scientific">Cephalotus follicularis</name>
    <name type="common">Albany pitcher plant</name>
    <dbReference type="NCBI Taxonomy" id="3775"/>
    <lineage>
        <taxon>Eukaryota</taxon>
        <taxon>Viridiplantae</taxon>
        <taxon>Streptophyta</taxon>
        <taxon>Embryophyta</taxon>
        <taxon>Tracheophyta</taxon>
        <taxon>Spermatophyta</taxon>
        <taxon>Magnoliopsida</taxon>
        <taxon>eudicotyledons</taxon>
        <taxon>Gunneridae</taxon>
        <taxon>Pentapetalae</taxon>
        <taxon>rosids</taxon>
        <taxon>fabids</taxon>
        <taxon>Oxalidales</taxon>
        <taxon>Cephalotaceae</taxon>
        <taxon>Cephalotus</taxon>
    </lineage>
</organism>
<name>A0A1Q3ANN0_CEPFO</name>
<feature type="non-terminal residue" evidence="7">
    <location>
        <position position="1"/>
    </location>
</feature>
<dbReference type="EC" id="3.1.1.-" evidence="5"/>
<dbReference type="InterPro" id="IPR033556">
    <property type="entry name" value="PLA"/>
</dbReference>
<evidence type="ECO:0000256" key="4">
    <source>
        <dbReference type="ARBA" id="ARBA00023098"/>
    </source>
</evidence>
<evidence type="ECO:0000256" key="3">
    <source>
        <dbReference type="ARBA" id="ARBA00022963"/>
    </source>
</evidence>
<protein>
    <recommendedName>
        <fullName evidence="5">Phospholipase A1</fullName>
        <ecNumber evidence="5">3.1.1.-</ecNumber>
    </recommendedName>
</protein>
<dbReference type="Proteomes" id="UP000187406">
    <property type="component" value="Unassembled WGS sequence"/>
</dbReference>
<keyword evidence="8" id="KW-1185">Reference proteome</keyword>
<dbReference type="Gene3D" id="3.40.50.1820">
    <property type="entry name" value="alpha/beta hydrolase"/>
    <property type="match status" value="1"/>
</dbReference>
<evidence type="ECO:0000256" key="1">
    <source>
        <dbReference type="ARBA" id="ARBA00010701"/>
    </source>
</evidence>
<evidence type="ECO:0000256" key="5">
    <source>
        <dbReference type="RuleBase" id="RU367093"/>
    </source>
</evidence>
<dbReference type="GO" id="GO:0008970">
    <property type="term" value="F:phospholipase A1 activity"/>
    <property type="evidence" value="ECO:0007669"/>
    <property type="project" value="UniProtKB-UniRule"/>
</dbReference>
<evidence type="ECO:0000313" key="7">
    <source>
        <dbReference type="EMBL" id="GAV57357.1"/>
    </source>
</evidence>
<comment type="caution">
    <text evidence="7">The sequence shown here is derived from an EMBL/GenBank/DDBJ whole genome shotgun (WGS) entry which is preliminary data.</text>
</comment>